<proteinExistence type="predicted"/>
<evidence type="ECO:0000313" key="1">
    <source>
        <dbReference type="EMBL" id="SKB31196.1"/>
    </source>
</evidence>
<sequence length="43" mass="4928">MTRFLTRLAAKPLSRKARQQRKAIRKTTSAMRAHLIKVGKLHG</sequence>
<dbReference type="AlphaFoldDB" id="A0A1T5A8E7"/>
<dbReference type="Proteomes" id="UP000189818">
    <property type="component" value="Unassembled WGS sequence"/>
</dbReference>
<accession>A0A1T5A8E7</accession>
<gene>
    <name evidence="1" type="ORF">SAMN06295920_101696</name>
</gene>
<dbReference type="RefSeq" id="WP_377315399.1">
    <property type="nucleotide sequence ID" value="NZ_JBHRVT010000003.1"/>
</dbReference>
<organism evidence="1 2">
    <name type="scientific">Rhizorhabdus histidinilytica</name>
    <dbReference type="NCBI Taxonomy" id="439228"/>
    <lineage>
        <taxon>Bacteria</taxon>
        <taxon>Pseudomonadati</taxon>
        <taxon>Pseudomonadota</taxon>
        <taxon>Alphaproteobacteria</taxon>
        <taxon>Sphingomonadales</taxon>
        <taxon>Sphingomonadaceae</taxon>
        <taxon>Rhizorhabdus</taxon>
    </lineage>
</organism>
<name>A0A1T5A8E7_9SPHN</name>
<reference evidence="2" key="1">
    <citation type="submission" date="2017-02" db="EMBL/GenBank/DDBJ databases">
        <authorList>
            <person name="Varghese N."/>
            <person name="Submissions S."/>
        </authorList>
    </citation>
    <scope>NUCLEOTIDE SEQUENCE [LARGE SCALE GENOMIC DNA]</scope>
    <source>
        <strain evidence="2">UM2</strain>
    </source>
</reference>
<evidence type="ECO:0000313" key="2">
    <source>
        <dbReference type="Proteomes" id="UP000189818"/>
    </source>
</evidence>
<dbReference type="EMBL" id="FUYM01000001">
    <property type="protein sequence ID" value="SKB31196.1"/>
    <property type="molecule type" value="Genomic_DNA"/>
</dbReference>
<protein>
    <submittedName>
        <fullName evidence="1">Uncharacterized protein</fullName>
    </submittedName>
</protein>
<keyword evidence="2" id="KW-1185">Reference proteome</keyword>